<feature type="transmembrane region" description="Helical" evidence="2">
    <location>
        <begin position="1188"/>
        <end position="1206"/>
    </location>
</feature>
<keyword evidence="2" id="KW-0472">Membrane</keyword>
<evidence type="ECO:0000256" key="1">
    <source>
        <dbReference type="SAM" id="MobiDB-lite"/>
    </source>
</evidence>
<feature type="transmembrane region" description="Helical" evidence="2">
    <location>
        <begin position="1074"/>
        <end position="1093"/>
    </location>
</feature>
<dbReference type="SUPFAM" id="SSF81660">
    <property type="entry name" value="Metal cation-transporting ATPase, ATP-binding domain N"/>
    <property type="match status" value="1"/>
</dbReference>
<feature type="transmembrane region" description="Helical" evidence="2">
    <location>
        <begin position="1256"/>
        <end position="1278"/>
    </location>
</feature>
<dbReference type="InterPro" id="IPR039720">
    <property type="entry name" value="TMEM94"/>
</dbReference>
<proteinExistence type="predicted"/>
<organism evidence="3 4">
    <name type="scientific">Clytia hemisphaerica</name>
    <dbReference type="NCBI Taxonomy" id="252671"/>
    <lineage>
        <taxon>Eukaryota</taxon>
        <taxon>Metazoa</taxon>
        <taxon>Cnidaria</taxon>
        <taxon>Hydrozoa</taxon>
        <taxon>Hydroidolina</taxon>
        <taxon>Leptothecata</taxon>
        <taxon>Obeliida</taxon>
        <taxon>Clytiidae</taxon>
        <taxon>Clytia</taxon>
    </lineage>
</organism>
<protein>
    <recommendedName>
        <fullName evidence="5">Cation-transporting P-type ATPase C-terminal domain-containing protein</fullName>
    </recommendedName>
</protein>
<dbReference type="Proteomes" id="UP000594262">
    <property type="component" value="Unplaced"/>
</dbReference>
<feature type="transmembrane region" description="Helical" evidence="2">
    <location>
        <begin position="57"/>
        <end position="78"/>
    </location>
</feature>
<keyword evidence="2" id="KW-1133">Transmembrane helix</keyword>
<keyword evidence="4" id="KW-1185">Reference proteome</keyword>
<feature type="transmembrane region" description="Helical" evidence="2">
    <location>
        <begin position="1127"/>
        <end position="1148"/>
    </location>
</feature>
<dbReference type="InterPro" id="IPR023298">
    <property type="entry name" value="ATPase_P-typ_TM_dom_sf"/>
</dbReference>
<feature type="compositionally biased region" description="Polar residues" evidence="1">
    <location>
        <begin position="847"/>
        <end position="856"/>
    </location>
</feature>
<name>A0A7M5WI53_9CNID</name>
<feature type="transmembrane region" description="Helical" evidence="2">
    <location>
        <begin position="312"/>
        <end position="333"/>
    </location>
</feature>
<evidence type="ECO:0000256" key="2">
    <source>
        <dbReference type="SAM" id="Phobius"/>
    </source>
</evidence>
<dbReference type="EnsemblMetazoa" id="CLYHEMT000799.1">
    <property type="protein sequence ID" value="CLYHEMP000799.1"/>
    <property type="gene ID" value="CLYHEMG000799"/>
</dbReference>
<evidence type="ECO:0000313" key="3">
    <source>
        <dbReference type="EnsemblMetazoa" id="CLYHEMP000799.1"/>
    </source>
</evidence>
<feature type="transmembrane region" description="Helical" evidence="2">
    <location>
        <begin position="1045"/>
        <end position="1068"/>
    </location>
</feature>
<feature type="transmembrane region" description="Helical" evidence="2">
    <location>
        <begin position="90"/>
        <end position="109"/>
    </location>
</feature>
<dbReference type="InterPro" id="IPR023299">
    <property type="entry name" value="ATPase_P-typ_cyto_dom_N"/>
</dbReference>
<reference evidence="3" key="1">
    <citation type="submission" date="2021-01" db="UniProtKB">
        <authorList>
            <consortium name="EnsemblMetazoa"/>
        </authorList>
    </citation>
    <scope>IDENTIFICATION</scope>
</reference>
<feature type="transmembrane region" description="Helical" evidence="2">
    <location>
        <begin position="275"/>
        <end position="292"/>
    </location>
</feature>
<dbReference type="Gene3D" id="1.20.1110.10">
    <property type="entry name" value="Calcium-transporting ATPase, transmembrane domain"/>
    <property type="match status" value="1"/>
</dbReference>
<dbReference type="PANTHER" id="PTHR13219">
    <property type="entry name" value="TRANSMEMBRANE PROTEIN 94"/>
    <property type="match status" value="1"/>
</dbReference>
<feature type="compositionally biased region" description="Acidic residues" evidence="1">
    <location>
        <begin position="859"/>
        <end position="879"/>
    </location>
</feature>
<sequence>MLVPSSEMLLQHGVTSQYAFDQLQKIIQDEVEKNSLQRKLSFFSLLKIILARNGKHALYSWISTILAILDIVLILLYLPLNDGTLPRQSVYLELFIIVVLVLLSFLCSMREVYLQQTEIERLVGDISSTMATSFNANEWSANDQYPDLTLPELNSVSLVWTIRDSRLVNLPFNLLVEGDVVLLGPSRKSPATCRQICTRDGAQPVLLESGDVFMPKLQSPAQQKTVLTMHGRELFEVVEAPLKNILMCYLESSNSTKPTTSNQHTWLIIDFMERYFIWILLLLMVVTNLVRWQTTHLTRSHLLEIFLLQPCYMLLPLLPTIYPLLWTFTGFYGSARLLTLFKSSTKLPDTSNDSEDVRLQHLHCGEVLGVFRDIAMNASPHNVPRTINLVQSVGSITTFSCIDKEGVLCYPQPTPEKLFFFKEHSKVKRSEEMDDLVHVDSLLCDEEDKTEIQPFKQAPELRDNAGESEHHCVLLNDIEIMSLSHNSSCPSGIQFDDVDWKEQMSFLRTISTNILLNSPCTYPLKAKREEDFLQQLSLAGNSNVVPHRRSCMCSFVDKVGVPEKLLEFYQKQQRKLAFKKIDASSDSQGPRNFFLSIVKEKHIPHMISTLLSDGSSDLCQLFTQGSGDLILDACTDLWNGEELSPFKDSEKKKALNFFQRMNITRDCIAFAYRPVFQKPMGWRDEYFEFGESKPVKKSQEDSFFGLQFCQDMSDTSLKSKDQDLSSDEMMNSIKIAPELLDKDIKMQIFLGMMTMVHALKEDVINMIDTLHFAGIRFVHYSYENELLSRVFCQRLGLETGWNCHISLGEGCCTTIMDDRSSSLVSEACPLLPKDDDNERPRSKRFDTQTSVSFSKQDTVDIEDGEQMESESSSDEESSQQDDQYFEPYFMSNRSKLPKGIQKMRAHLSEIDDVPLLVPLFTECNSQGVKEMTCIRQEYGDIVCCFGSSLNAYNYKIFAQSDVSIGLEPILPKVCNSRNRYNTKTANEHELDTSRDSELMVENGPLSLSASLNSMMCSLKSRRKDSFPISSLICEARRLLNGFENLFLFLFFSSLDISLLQMTSCVFFLPPPLTGLQTLWLVVVILPSISISLVGTPAHDNIMKVLTGKRAKTRVKFYKELMKPFLKMFFPTFGLHVLFMVVIVFPWLLYHVCQMEHGECQSWFLGNKNSTSKTWYGIKESSLYLVQDVFLFILTLSFVVLSANFLTRKSVLWKSPPYLNKPWCLSVFVTLLLQVLCNFVSYHFWKGDAFSISVSDMPMVLYAVVIVCLMVLLLFGELVKRRFIRDFKRFQKREKLKFDTKLGMNSPV</sequence>
<evidence type="ECO:0008006" key="5">
    <source>
        <dbReference type="Google" id="ProtNLM"/>
    </source>
</evidence>
<dbReference type="PANTHER" id="PTHR13219:SF6">
    <property type="entry name" value="TRANSMEMBRANE PROTEIN 94"/>
    <property type="match status" value="1"/>
</dbReference>
<feature type="transmembrane region" description="Helical" evidence="2">
    <location>
        <begin position="1222"/>
        <end position="1244"/>
    </location>
</feature>
<dbReference type="SUPFAM" id="SSF81665">
    <property type="entry name" value="Calcium ATPase, transmembrane domain M"/>
    <property type="match status" value="1"/>
</dbReference>
<feature type="region of interest" description="Disordered" evidence="1">
    <location>
        <begin position="829"/>
        <end position="881"/>
    </location>
</feature>
<dbReference type="GO" id="GO:0000166">
    <property type="term" value="F:nucleotide binding"/>
    <property type="evidence" value="ECO:0007669"/>
    <property type="project" value="InterPro"/>
</dbReference>
<keyword evidence="2" id="KW-0812">Transmembrane</keyword>
<accession>A0A7M5WI53</accession>
<feature type="compositionally biased region" description="Basic and acidic residues" evidence="1">
    <location>
        <begin position="832"/>
        <end position="846"/>
    </location>
</feature>
<dbReference type="OrthoDB" id="6021927at2759"/>
<evidence type="ECO:0000313" key="4">
    <source>
        <dbReference type="Proteomes" id="UP000594262"/>
    </source>
</evidence>